<comment type="caution">
    <text evidence="3">The sequence shown here is derived from an EMBL/GenBank/DDBJ whole genome shotgun (WGS) entry which is preliminary data.</text>
</comment>
<keyword evidence="4" id="KW-1185">Reference proteome</keyword>
<dbReference type="AlphaFoldDB" id="A0AAD5MCG0"/>
<organism evidence="3 4">
    <name type="scientific">Parelaphostrongylus tenuis</name>
    <name type="common">Meningeal worm</name>
    <dbReference type="NCBI Taxonomy" id="148309"/>
    <lineage>
        <taxon>Eukaryota</taxon>
        <taxon>Metazoa</taxon>
        <taxon>Ecdysozoa</taxon>
        <taxon>Nematoda</taxon>
        <taxon>Chromadorea</taxon>
        <taxon>Rhabditida</taxon>
        <taxon>Rhabditina</taxon>
        <taxon>Rhabditomorpha</taxon>
        <taxon>Strongyloidea</taxon>
        <taxon>Metastrongylidae</taxon>
        <taxon>Parelaphostrongylus</taxon>
    </lineage>
</organism>
<dbReference type="InterPro" id="IPR041426">
    <property type="entry name" value="Mos1_HTH"/>
</dbReference>
<dbReference type="Proteomes" id="UP001196413">
    <property type="component" value="Unassembled WGS sequence"/>
</dbReference>
<accession>A0AAD5MCG0</accession>
<evidence type="ECO:0000259" key="2">
    <source>
        <dbReference type="Pfam" id="PF17906"/>
    </source>
</evidence>
<dbReference type="Pfam" id="PF17906">
    <property type="entry name" value="HTH_48"/>
    <property type="match status" value="1"/>
</dbReference>
<protein>
    <recommendedName>
        <fullName evidence="2">Mos1 transposase HTH domain-containing protein</fullName>
    </recommendedName>
</protein>
<proteinExistence type="predicted"/>
<name>A0AAD5MCG0_PARTN</name>
<gene>
    <name evidence="3" type="ORF">KIN20_012635</name>
</gene>
<evidence type="ECO:0000313" key="4">
    <source>
        <dbReference type="Proteomes" id="UP001196413"/>
    </source>
</evidence>
<evidence type="ECO:0000256" key="1">
    <source>
        <dbReference type="SAM" id="MobiDB-lite"/>
    </source>
</evidence>
<feature type="region of interest" description="Disordered" evidence="1">
    <location>
        <begin position="11"/>
        <end position="30"/>
    </location>
</feature>
<evidence type="ECO:0000313" key="3">
    <source>
        <dbReference type="EMBL" id="KAJ1355295.1"/>
    </source>
</evidence>
<reference evidence="3" key="1">
    <citation type="submission" date="2021-06" db="EMBL/GenBank/DDBJ databases">
        <title>Parelaphostrongylus tenuis whole genome reference sequence.</title>
        <authorList>
            <person name="Garwood T.J."/>
            <person name="Larsen P.A."/>
            <person name="Fountain-Jones N.M."/>
            <person name="Garbe J.R."/>
            <person name="Macchietto M.G."/>
            <person name="Kania S.A."/>
            <person name="Gerhold R.W."/>
            <person name="Richards J.E."/>
            <person name="Wolf T.M."/>
        </authorList>
    </citation>
    <scope>NUCLEOTIDE SEQUENCE</scope>
    <source>
        <strain evidence="3">MNPRO001-30</strain>
        <tissue evidence="3">Meninges</tissue>
    </source>
</reference>
<feature type="region of interest" description="Disordered" evidence="1">
    <location>
        <begin position="49"/>
        <end position="76"/>
    </location>
</feature>
<sequence length="76" mass="8534">MLVTHIRIARKENDNEAAGKTNNEARGDDTVAQKTARKWFAKFKVGENIPEDQSLSDRSQEVDCQTALEMPGEKSQ</sequence>
<dbReference type="EMBL" id="JAHQIW010002425">
    <property type="protein sequence ID" value="KAJ1355295.1"/>
    <property type="molecule type" value="Genomic_DNA"/>
</dbReference>
<feature type="domain" description="Mos1 transposase HTH" evidence="2">
    <location>
        <begin position="11"/>
        <end position="46"/>
    </location>
</feature>